<protein>
    <submittedName>
        <fullName evidence="3">Dihydroxy-acid dehydratase</fullName>
    </submittedName>
</protein>
<evidence type="ECO:0000256" key="1">
    <source>
        <dbReference type="ARBA" id="ARBA00005254"/>
    </source>
</evidence>
<dbReference type="SUPFAM" id="SSF54637">
    <property type="entry name" value="Thioesterase/thiol ester dehydrase-isomerase"/>
    <property type="match status" value="1"/>
</dbReference>
<feature type="domain" description="MaoC-like" evidence="2">
    <location>
        <begin position="13"/>
        <end position="106"/>
    </location>
</feature>
<sequence length="139" mass="14430">MNVPRVGDTSELVVCEELTRTRIVQFAAASGELSPVHIDEEAAQALGHPTVMGHGMMTLAMAARVITCWFGADALRTLSARFTAPVWPGDCLSSRAVVTSVETVGALTLVGLALEATNGRGIRVLAGQAGVAIDRSQGA</sequence>
<evidence type="ECO:0000259" key="2">
    <source>
        <dbReference type="Pfam" id="PF01575"/>
    </source>
</evidence>
<comment type="caution">
    <text evidence="3">The sequence shown here is derived from an EMBL/GenBank/DDBJ whole genome shotgun (WGS) entry which is preliminary data.</text>
</comment>
<dbReference type="InterPro" id="IPR050965">
    <property type="entry name" value="UPF0336/Enoyl-CoA_hydratase"/>
</dbReference>
<dbReference type="Pfam" id="PF01575">
    <property type="entry name" value="MaoC_dehydratas"/>
    <property type="match status" value="1"/>
</dbReference>
<dbReference type="Proteomes" id="UP001500957">
    <property type="component" value="Unassembled WGS sequence"/>
</dbReference>
<name>A0ABN1GJ67_9ACTN</name>
<dbReference type="EMBL" id="BAAAHE010000008">
    <property type="protein sequence ID" value="GAA0612567.1"/>
    <property type="molecule type" value="Genomic_DNA"/>
</dbReference>
<reference evidence="3 4" key="1">
    <citation type="journal article" date="2019" name="Int. J. Syst. Evol. Microbiol.">
        <title>The Global Catalogue of Microorganisms (GCM) 10K type strain sequencing project: providing services to taxonomists for standard genome sequencing and annotation.</title>
        <authorList>
            <consortium name="The Broad Institute Genomics Platform"/>
            <consortium name="The Broad Institute Genome Sequencing Center for Infectious Disease"/>
            <person name="Wu L."/>
            <person name="Ma J."/>
        </authorList>
    </citation>
    <scope>NUCLEOTIDE SEQUENCE [LARGE SCALE GENOMIC DNA]</scope>
    <source>
        <strain evidence="3 4">JCM 10671</strain>
    </source>
</reference>
<dbReference type="Gene3D" id="3.10.129.10">
    <property type="entry name" value="Hotdog Thioesterase"/>
    <property type="match status" value="1"/>
</dbReference>
<proteinExistence type="inferred from homology"/>
<gene>
    <name evidence="3" type="ORF">GCM10009547_13220</name>
</gene>
<evidence type="ECO:0000313" key="3">
    <source>
        <dbReference type="EMBL" id="GAA0612567.1"/>
    </source>
</evidence>
<organism evidence="3 4">
    <name type="scientific">Sporichthya brevicatena</name>
    <dbReference type="NCBI Taxonomy" id="171442"/>
    <lineage>
        <taxon>Bacteria</taxon>
        <taxon>Bacillati</taxon>
        <taxon>Actinomycetota</taxon>
        <taxon>Actinomycetes</taxon>
        <taxon>Sporichthyales</taxon>
        <taxon>Sporichthyaceae</taxon>
        <taxon>Sporichthya</taxon>
    </lineage>
</organism>
<dbReference type="InterPro" id="IPR002539">
    <property type="entry name" value="MaoC-like_dom"/>
</dbReference>
<accession>A0ABN1GJ67</accession>
<keyword evidence="4" id="KW-1185">Reference proteome</keyword>
<comment type="similarity">
    <text evidence="1">Belongs to the enoyl-CoA hydratase/isomerase family.</text>
</comment>
<dbReference type="PANTHER" id="PTHR43437">
    <property type="entry name" value="HYDROXYACYL-THIOESTER DEHYDRATASE TYPE 2, MITOCHONDRIAL-RELATED"/>
    <property type="match status" value="1"/>
</dbReference>
<dbReference type="InterPro" id="IPR029069">
    <property type="entry name" value="HotDog_dom_sf"/>
</dbReference>
<evidence type="ECO:0000313" key="4">
    <source>
        <dbReference type="Proteomes" id="UP001500957"/>
    </source>
</evidence>
<dbReference type="PANTHER" id="PTHR43437:SF3">
    <property type="entry name" value="HYDROXYACYL-THIOESTER DEHYDRATASE TYPE 2, MITOCHONDRIAL"/>
    <property type="match status" value="1"/>
</dbReference>
<dbReference type="RefSeq" id="WP_344602877.1">
    <property type="nucleotide sequence ID" value="NZ_BAAAHE010000008.1"/>
</dbReference>